<evidence type="ECO:0000256" key="1">
    <source>
        <dbReference type="SAM" id="SignalP"/>
    </source>
</evidence>
<dbReference type="SMART" id="SM00706">
    <property type="entry name" value="TECPR"/>
    <property type="match status" value="4"/>
</dbReference>
<feature type="chain" id="PRO_5045600921" evidence="1">
    <location>
        <begin position="25"/>
        <end position="314"/>
    </location>
</feature>
<name>A0ABR2VN07_9FUNG</name>
<accession>A0ABR2VN07</accession>
<keyword evidence="3" id="KW-1185">Reference proteome</keyword>
<dbReference type="Pfam" id="PF19193">
    <property type="entry name" value="Tectonin"/>
    <property type="match status" value="1"/>
</dbReference>
<dbReference type="Proteomes" id="UP001479436">
    <property type="component" value="Unassembled WGS sequence"/>
</dbReference>
<organism evidence="2 3">
    <name type="scientific">Basidiobolus ranarum</name>
    <dbReference type="NCBI Taxonomy" id="34480"/>
    <lineage>
        <taxon>Eukaryota</taxon>
        <taxon>Fungi</taxon>
        <taxon>Fungi incertae sedis</taxon>
        <taxon>Zoopagomycota</taxon>
        <taxon>Entomophthoromycotina</taxon>
        <taxon>Basidiobolomycetes</taxon>
        <taxon>Basidiobolales</taxon>
        <taxon>Basidiobolaceae</taxon>
        <taxon>Basidiobolus</taxon>
    </lineage>
</organism>
<proteinExistence type="predicted"/>
<protein>
    <submittedName>
        <fullName evidence="2">Uncharacterized protein</fullName>
    </submittedName>
</protein>
<gene>
    <name evidence="2" type="ORF">K7432_016141</name>
</gene>
<dbReference type="EMBL" id="JASJQH010009370">
    <property type="protein sequence ID" value="KAK9679834.1"/>
    <property type="molecule type" value="Genomic_DNA"/>
</dbReference>
<evidence type="ECO:0000313" key="3">
    <source>
        <dbReference type="Proteomes" id="UP001479436"/>
    </source>
</evidence>
<evidence type="ECO:0000313" key="2">
    <source>
        <dbReference type="EMBL" id="KAK9679834.1"/>
    </source>
</evidence>
<comment type="caution">
    <text evidence="2">The sequence shown here is derived from an EMBL/GenBank/DDBJ whole genome shotgun (WGS) entry which is preliminary data.</text>
</comment>
<sequence>MGLFKYGIVLIQAISILMVDQSSAFVYKTSQSISSKSWENVQDLGFSRISVGLDDAAWAITAGQELYRNTDGKRWARIPGSLSDISAINANVAWGVSPNNIIYRYQNGQWFVINGKLTTVSAAVHDEYVQNVEHIWGISPSNTLWYCYYQRTTRGCAWKNINKPNQLRVMAVASAGDGTAFALFDVRDATGYVMYRWNGQSWSLIDERLVQIQATSNRRIIGVNALGEVRKFNLDDNTWTTINSFSSTRSFFAAAGVNAWILSTQQLDCVTGSVAVCYEWVGEGGRGGCCGGPRAIYGSETDVTYETVYETIDG</sequence>
<reference evidence="2 3" key="1">
    <citation type="submission" date="2023-04" db="EMBL/GenBank/DDBJ databases">
        <title>Genome of Basidiobolus ranarum AG-B5.</title>
        <authorList>
            <person name="Stajich J.E."/>
            <person name="Carter-House D."/>
            <person name="Gryganskyi A."/>
        </authorList>
    </citation>
    <scope>NUCLEOTIDE SEQUENCE [LARGE SCALE GENOMIC DNA]</scope>
    <source>
        <strain evidence="2 3">AG-B5</strain>
    </source>
</reference>
<feature type="signal peptide" evidence="1">
    <location>
        <begin position="1"/>
        <end position="24"/>
    </location>
</feature>
<dbReference type="InterPro" id="IPR006624">
    <property type="entry name" value="Beta-propeller_rpt_TECPR"/>
</dbReference>
<keyword evidence="1" id="KW-0732">Signal</keyword>